<evidence type="ECO:0000313" key="4">
    <source>
        <dbReference type="Proteomes" id="UP001165074"/>
    </source>
</evidence>
<dbReference type="EMBL" id="BSTK01000015">
    <property type="protein sequence ID" value="GLY89963.1"/>
    <property type="molecule type" value="Genomic_DNA"/>
</dbReference>
<dbReference type="AlphaFoldDB" id="A0A9W6VYD8"/>
<feature type="domain" description="HTH merR-type" evidence="2">
    <location>
        <begin position="6"/>
        <end position="34"/>
    </location>
</feature>
<feature type="region of interest" description="Disordered" evidence="1">
    <location>
        <begin position="39"/>
        <end position="81"/>
    </location>
</feature>
<dbReference type="InterPro" id="IPR002513">
    <property type="entry name" value="Tn3_Tnp_DDE_dom"/>
</dbReference>
<protein>
    <recommendedName>
        <fullName evidence="2">HTH merR-type domain-containing protein</fullName>
    </recommendedName>
</protein>
<dbReference type="GO" id="GO:0006355">
    <property type="term" value="P:regulation of DNA-templated transcription"/>
    <property type="evidence" value="ECO:0007669"/>
    <property type="project" value="InterPro"/>
</dbReference>
<comment type="caution">
    <text evidence="3">The sequence shown here is derived from an EMBL/GenBank/DDBJ whole genome shotgun (WGS) entry which is preliminary data.</text>
</comment>
<dbReference type="Pfam" id="PF01526">
    <property type="entry name" value="DDE_Tnp_Tn3"/>
    <property type="match status" value="1"/>
</dbReference>
<gene>
    <name evidence="3" type="ORF">Airi02_078920</name>
</gene>
<dbReference type="GO" id="GO:0006313">
    <property type="term" value="P:DNA transposition"/>
    <property type="evidence" value="ECO:0007669"/>
    <property type="project" value="InterPro"/>
</dbReference>
<sequence>MDGDALYPIGELARRTGLTVKTIRFYSDRGIVRPRTAAWPATALRHRRRRAPEPRTNPAEPGTGPAHDPQDRRPGALASPGRRDLDKIKQHWHDILRVVVSIYTGQVRAHDVMKMAQRDGNPTQLGEAIAHYGRIFKTLLGSPFGRKHINVIGTYSFTAPDLGSAGVRELRDPDADDEDD</sequence>
<dbReference type="PROSITE" id="PS50937">
    <property type="entry name" value="HTH_MERR_2"/>
    <property type="match status" value="1"/>
</dbReference>
<dbReference type="Gene3D" id="1.10.1660.10">
    <property type="match status" value="1"/>
</dbReference>
<dbReference type="GO" id="GO:0004803">
    <property type="term" value="F:transposase activity"/>
    <property type="evidence" value="ECO:0007669"/>
    <property type="project" value="InterPro"/>
</dbReference>
<dbReference type="InterPro" id="IPR000551">
    <property type="entry name" value="MerR-type_HTH_dom"/>
</dbReference>
<evidence type="ECO:0000259" key="2">
    <source>
        <dbReference type="PROSITE" id="PS50937"/>
    </source>
</evidence>
<dbReference type="InterPro" id="IPR009061">
    <property type="entry name" value="DNA-bd_dom_put_sf"/>
</dbReference>
<name>A0A9W6VYD8_9ACTN</name>
<dbReference type="CDD" id="cd00592">
    <property type="entry name" value="HTH_MerR-like"/>
    <property type="match status" value="1"/>
</dbReference>
<accession>A0A9W6VYD8</accession>
<dbReference type="GO" id="GO:0003677">
    <property type="term" value="F:DNA binding"/>
    <property type="evidence" value="ECO:0007669"/>
    <property type="project" value="InterPro"/>
</dbReference>
<dbReference type="Proteomes" id="UP001165074">
    <property type="component" value="Unassembled WGS sequence"/>
</dbReference>
<keyword evidence="4" id="KW-1185">Reference proteome</keyword>
<reference evidence="3" key="1">
    <citation type="submission" date="2023-03" db="EMBL/GenBank/DDBJ databases">
        <title>Actinoallomurus iriomotensis NBRC 103684.</title>
        <authorList>
            <person name="Ichikawa N."/>
            <person name="Sato H."/>
            <person name="Tonouchi N."/>
        </authorList>
    </citation>
    <scope>NUCLEOTIDE SEQUENCE</scope>
    <source>
        <strain evidence="3">NBRC 103684</strain>
    </source>
</reference>
<evidence type="ECO:0000313" key="3">
    <source>
        <dbReference type="EMBL" id="GLY89963.1"/>
    </source>
</evidence>
<dbReference type="Pfam" id="PF00376">
    <property type="entry name" value="MerR"/>
    <property type="match status" value="1"/>
</dbReference>
<organism evidence="3 4">
    <name type="scientific">Actinoallomurus iriomotensis</name>
    <dbReference type="NCBI Taxonomy" id="478107"/>
    <lineage>
        <taxon>Bacteria</taxon>
        <taxon>Bacillati</taxon>
        <taxon>Actinomycetota</taxon>
        <taxon>Actinomycetes</taxon>
        <taxon>Streptosporangiales</taxon>
        <taxon>Thermomonosporaceae</taxon>
        <taxon>Actinoallomurus</taxon>
    </lineage>
</organism>
<proteinExistence type="predicted"/>
<evidence type="ECO:0000256" key="1">
    <source>
        <dbReference type="SAM" id="MobiDB-lite"/>
    </source>
</evidence>
<dbReference type="SUPFAM" id="SSF46955">
    <property type="entry name" value="Putative DNA-binding domain"/>
    <property type="match status" value="1"/>
</dbReference>